<dbReference type="AlphaFoldDB" id="A0A0S3SPN8"/>
<sequence length="105" mass="11637">MSTATNNANKESAQLSSTLLQWIQNKQRNNAKVSVSMEGETLIREKYGEGGGSRTMPSVGEEGGWWWVLSRWWWWASGYGGGGGCHQDGGIVSPKKHGLERKNRI</sequence>
<proteinExistence type="predicted"/>
<dbReference type="Proteomes" id="UP000291084">
    <property type="component" value="Chromosome 8"/>
</dbReference>
<name>A0A0S3SPN8_PHAAN</name>
<organism evidence="1 2">
    <name type="scientific">Vigna angularis var. angularis</name>
    <dbReference type="NCBI Taxonomy" id="157739"/>
    <lineage>
        <taxon>Eukaryota</taxon>
        <taxon>Viridiplantae</taxon>
        <taxon>Streptophyta</taxon>
        <taxon>Embryophyta</taxon>
        <taxon>Tracheophyta</taxon>
        <taxon>Spermatophyta</taxon>
        <taxon>Magnoliopsida</taxon>
        <taxon>eudicotyledons</taxon>
        <taxon>Gunneridae</taxon>
        <taxon>Pentapetalae</taxon>
        <taxon>rosids</taxon>
        <taxon>fabids</taxon>
        <taxon>Fabales</taxon>
        <taxon>Fabaceae</taxon>
        <taxon>Papilionoideae</taxon>
        <taxon>50 kb inversion clade</taxon>
        <taxon>NPAAA clade</taxon>
        <taxon>indigoferoid/millettioid clade</taxon>
        <taxon>Phaseoleae</taxon>
        <taxon>Vigna</taxon>
    </lineage>
</organism>
<evidence type="ECO:0000313" key="1">
    <source>
        <dbReference type="EMBL" id="BAT94783.1"/>
    </source>
</evidence>
<gene>
    <name evidence="1" type="primary">Vigan.08G141900</name>
    <name evidence="1" type="ORF">VIGAN_08141900</name>
</gene>
<keyword evidence="2" id="KW-1185">Reference proteome</keyword>
<reference evidence="1 2" key="1">
    <citation type="journal article" date="2015" name="Sci. Rep.">
        <title>The power of single molecule real-time sequencing technology in the de novo assembly of a eukaryotic genome.</title>
        <authorList>
            <person name="Sakai H."/>
            <person name="Naito K."/>
            <person name="Ogiso-Tanaka E."/>
            <person name="Takahashi Y."/>
            <person name="Iseki K."/>
            <person name="Muto C."/>
            <person name="Satou K."/>
            <person name="Teruya K."/>
            <person name="Shiroma A."/>
            <person name="Shimoji M."/>
            <person name="Hirano T."/>
            <person name="Itoh T."/>
            <person name="Kaga A."/>
            <person name="Tomooka N."/>
        </authorList>
    </citation>
    <scope>NUCLEOTIDE SEQUENCE [LARGE SCALE GENOMIC DNA]</scope>
    <source>
        <strain evidence="2">cv. Shumari</strain>
    </source>
</reference>
<evidence type="ECO:0000313" key="2">
    <source>
        <dbReference type="Proteomes" id="UP000291084"/>
    </source>
</evidence>
<accession>A0A0S3SPN8</accession>
<dbReference type="EMBL" id="AP015041">
    <property type="protein sequence ID" value="BAT94783.1"/>
    <property type="molecule type" value="Genomic_DNA"/>
</dbReference>
<protein>
    <submittedName>
        <fullName evidence="1">Uncharacterized protein</fullName>
    </submittedName>
</protein>